<sequence length="212" mass="21442">MAGYFGNATVDNCYTTGNISVSLTNSNSSSVGGFIADNNGTANIINSYSRVNVTYGGTTLGTKIGSFFGSNDGNTTSNCYATGNITWTGGGDLDYVGGFVGRSLKGFSNCYTTGDVAGKQAGRVGGFVGEMAGGTITNGYWNSDASQTIDGTPRDAAGKKGVGTGTDNTTSLTNAQMAGSSGSANALVDTLNTNKGDSNPTWYSLGAGFRCK</sequence>
<name>A0A1W1H5J4_9BACT</name>
<accession>A0A1W1H5J4</accession>
<dbReference type="STRING" id="1246637.MTBBW1_1090005"/>
<evidence type="ECO:0008006" key="4">
    <source>
        <dbReference type="Google" id="ProtNLM"/>
    </source>
</evidence>
<organism evidence="2 3">
    <name type="scientific">Desulfamplus magnetovallimortis</name>
    <dbReference type="NCBI Taxonomy" id="1246637"/>
    <lineage>
        <taxon>Bacteria</taxon>
        <taxon>Pseudomonadati</taxon>
        <taxon>Thermodesulfobacteriota</taxon>
        <taxon>Desulfobacteria</taxon>
        <taxon>Desulfobacterales</taxon>
        <taxon>Desulfobacteraceae</taxon>
        <taxon>Desulfamplus</taxon>
    </lineage>
</organism>
<keyword evidence="3" id="KW-1185">Reference proteome</keyword>
<dbReference type="Gene3D" id="2.160.20.110">
    <property type="match status" value="1"/>
</dbReference>
<evidence type="ECO:0000256" key="1">
    <source>
        <dbReference type="SAM" id="MobiDB-lite"/>
    </source>
</evidence>
<gene>
    <name evidence="2" type="ORF">MTBBW1_1090005</name>
</gene>
<reference evidence="2 3" key="1">
    <citation type="submission" date="2017-03" db="EMBL/GenBank/DDBJ databases">
        <authorList>
            <person name="Afonso C.L."/>
            <person name="Miller P.J."/>
            <person name="Scott M.A."/>
            <person name="Spackman E."/>
            <person name="Goraichik I."/>
            <person name="Dimitrov K.M."/>
            <person name="Suarez D.L."/>
            <person name="Swayne D.E."/>
        </authorList>
    </citation>
    <scope>NUCLEOTIDE SEQUENCE [LARGE SCALE GENOMIC DNA]</scope>
    <source>
        <strain evidence="2">PRJEB14757</strain>
    </source>
</reference>
<evidence type="ECO:0000313" key="3">
    <source>
        <dbReference type="Proteomes" id="UP000191931"/>
    </source>
</evidence>
<dbReference type="EMBL" id="FWEV01000012">
    <property type="protein sequence ID" value="SLM27714.1"/>
    <property type="molecule type" value="Genomic_DNA"/>
</dbReference>
<dbReference type="AlphaFoldDB" id="A0A1W1H5J4"/>
<evidence type="ECO:0000313" key="2">
    <source>
        <dbReference type="EMBL" id="SLM27714.1"/>
    </source>
</evidence>
<feature type="region of interest" description="Disordered" evidence="1">
    <location>
        <begin position="150"/>
        <end position="169"/>
    </location>
</feature>
<proteinExistence type="predicted"/>
<protein>
    <recommendedName>
        <fullName evidence="4">GLUG domain-containing protein</fullName>
    </recommendedName>
</protein>
<dbReference type="Proteomes" id="UP000191931">
    <property type="component" value="Unassembled WGS sequence"/>
</dbReference>